<organism evidence="3 4">
    <name type="scientific">Handroanthus impetiginosus</name>
    <dbReference type="NCBI Taxonomy" id="429701"/>
    <lineage>
        <taxon>Eukaryota</taxon>
        <taxon>Viridiplantae</taxon>
        <taxon>Streptophyta</taxon>
        <taxon>Embryophyta</taxon>
        <taxon>Tracheophyta</taxon>
        <taxon>Spermatophyta</taxon>
        <taxon>Magnoliopsida</taxon>
        <taxon>eudicotyledons</taxon>
        <taxon>Gunneridae</taxon>
        <taxon>Pentapetalae</taxon>
        <taxon>asterids</taxon>
        <taxon>lamiids</taxon>
        <taxon>Lamiales</taxon>
        <taxon>Bignoniaceae</taxon>
        <taxon>Crescentiina</taxon>
        <taxon>Tabebuia alliance</taxon>
        <taxon>Handroanthus</taxon>
    </lineage>
</organism>
<evidence type="ECO:0000256" key="1">
    <source>
        <dbReference type="SAM" id="MobiDB-lite"/>
    </source>
</evidence>
<dbReference type="EMBL" id="NKXS01010402">
    <property type="protein sequence ID" value="PIM97241.1"/>
    <property type="molecule type" value="Genomic_DNA"/>
</dbReference>
<dbReference type="OrthoDB" id="1939220at2759"/>
<proteinExistence type="predicted"/>
<comment type="caution">
    <text evidence="3">The sequence shown here is derived from an EMBL/GenBank/DDBJ whole genome shotgun (WGS) entry which is preliminary data.</text>
</comment>
<dbReference type="PANTHER" id="PTHR35725:SF3">
    <property type="entry name" value="CLASSICAL ARABINOGALACTAN PROTEIN 25"/>
    <property type="match status" value="1"/>
</dbReference>
<keyword evidence="4" id="KW-1185">Reference proteome</keyword>
<evidence type="ECO:0000256" key="2">
    <source>
        <dbReference type="SAM" id="SignalP"/>
    </source>
</evidence>
<dbReference type="PANTHER" id="PTHR35725">
    <property type="entry name" value="CLASSICAL ARABINOGALACTAN PROTEIN 26"/>
    <property type="match status" value="1"/>
</dbReference>
<dbReference type="AlphaFoldDB" id="A0A2G9FWD6"/>
<protein>
    <recommendedName>
        <fullName evidence="5">Non-specific serine/threonine protein kinase</fullName>
    </recommendedName>
</protein>
<feature type="chain" id="PRO_5013956972" description="Non-specific serine/threonine protein kinase" evidence="2">
    <location>
        <begin position="26"/>
        <end position="127"/>
    </location>
</feature>
<feature type="compositionally biased region" description="Low complexity" evidence="1">
    <location>
        <begin position="60"/>
        <end position="73"/>
    </location>
</feature>
<feature type="signal peptide" evidence="2">
    <location>
        <begin position="1"/>
        <end position="25"/>
    </location>
</feature>
<evidence type="ECO:0008006" key="5">
    <source>
        <dbReference type="Google" id="ProtNLM"/>
    </source>
</evidence>
<reference evidence="4" key="1">
    <citation type="journal article" date="2018" name="Gigascience">
        <title>Genome assembly of the Pink Ipe (Handroanthus impetiginosus, Bignoniaceae), a highly valued, ecologically keystone Neotropical timber forest tree.</title>
        <authorList>
            <person name="Silva-Junior O.B."/>
            <person name="Grattapaglia D."/>
            <person name="Novaes E."/>
            <person name="Collevatti R.G."/>
        </authorList>
    </citation>
    <scope>NUCLEOTIDE SEQUENCE [LARGE SCALE GENOMIC DNA]</scope>
    <source>
        <strain evidence="4">cv. UFG-1</strain>
    </source>
</reference>
<dbReference type="STRING" id="429701.A0A2G9FWD6"/>
<gene>
    <name evidence="3" type="ORF">CDL12_30289</name>
</gene>
<dbReference type="Proteomes" id="UP000231279">
    <property type="component" value="Unassembled WGS sequence"/>
</dbReference>
<sequence>MAHVHFLTATVTLIFLSSSIVLSKGTPSISAAPALLPNAPFTELSPDIAPLLPTPGGSGQSPVGSSIPTIPSTRSPPNPDTTSSIIGPDTAVAPSGSLQDSSAVKGIKVGSFCGFLAYWLVLVISMI</sequence>
<dbReference type="InterPro" id="IPR039346">
    <property type="entry name" value="AGP25/26"/>
</dbReference>
<name>A0A2G9FWD6_9LAMI</name>
<keyword evidence="2" id="KW-0732">Signal</keyword>
<evidence type="ECO:0000313" key="4">
    <source>
        <dbReference type="Proteomes" id="UP000231279"/>
    </source>
</evidence>
<accession>A0A2G9FWD6</accession>
<feature type="region of interest" description="Disordered" evidence="1">
    <location>
        <begin position="47"/>
        <end position="98"/>
    </location>
</feature>
<evidence type="ECO:0000313" key="3">
    <source>
        <dbReference type="EMBL" id="PIM97241.1"/>
    </source>
</evidence>